<dbReference type="InterPro" id="IPR052925">
    <property type="entry name" value="Phage_Integrase-like_Recomb"/>
</dbReference>
<dbReference type="Gene3D" id="1.10.443.10">
    <property type="entry name" value="Intergrase catalytic core"/>
    <property type="match status" value="1"/>
</dbReference>
<accession>A0A9P6HPY6</accession>
<reference evidence="3" key="1">
    <citation type="journal article" date="2020" name="Nat. Commun.">
        <title>Large-scale genome sequencing of mycorrhizal fungi provides insights into the early evolution of symbiotic traits.</title>
        <authorList>
            <person name="Miyauchi S."/>
            <person name="Kiss E."/>
            <person name="Kuo A."/>
            <person name="Drula E."/>
            <person name="Kohler A."/>
            <person name="Sanchez-Garcia M."/>
            <person name="Morin E."/>
            <person name="Andreopoulos B."/>
            <person name="Barry K.W."/>
            <person name="Bonito G."/>
            <person name="Buee M."/>
            <person name="Carver A."/>
            <person name="Chen C."/>
            <person name="Cichocki N."/>
            <person name="Clum A."/>
            <person name="Culley D."/>
            <person name="Crous P.W."/>
            <person name="Fauchery L."/>
            <person name="Girlanda M."/>
            <person name="Hayes R.D."/>
            <person name="Keri Z."/>
            <person name="LaButti K."/>
            <person name="Lipzen A."/>
            <person name="Lombard V."/>
            <person name="Magnuson J."/>
            <person name="Maillard F."/>
            <person name="Murat C."/>
            <person name="Nolan M."/>
            <person name="Ohm R.A."/>
            <person name="Pangilinan J."/>
            <person name="Pereira M.F."/>
            <person name="Perotto S."/>
            <person name="Peter M."/>
            <person name="Pfister S."/>
            <person name="Riley R."/>
            <person name="Sitrit Y."/>
            <person name="Stielow J.B."/>
            <person name="Szollosi G."/>
            <person name="Zifcakova L."/>
            <person name="Stursova M."/>
            <person name="Spatafora J.W."/>
            <person name="Tedersoo L."/>
            <person name="Vaario L.M."/>
            <person name="Yamada A."/>
            <person name="Yan M."/>
            <person name="Wang P."/>
            <person name="Xu J."/>
            <person name="Bruns T."/>
            <person name="Baldrian P."/>
            <person name="Vilgalys R."/>
            <person name="Dunand C."/>
            <person name="Henrissat B."/>
            <person name="Grigoriev I.V."/>
            <person name="Hibbett D."/>
            <person name="Nagy L.G."/>
            <person name="Martin F.M."/>
        </authorList>
    </citation>
    <scope>NUCLEOTIDE SEQUENCE</scope>
    <source>
        <strain evidence="3">UH-Tt-Lm1</strain>
    </source>
</reference>
<evidence type="ECO:0000256" key="1">
    <source>
        <dbReference type="ARBA" id="ARBA00023125"/>
    </source>
</evidence>
<name>A0A9P6HPY6_9AGAM</name>
<dbReference type="InterPro" id="IPR010998">
    <property type="entry name" value="Integrase_recombinase_N"/>
</dbReference>
<dbReference type="GO" id="GO:0015074">
    <property type="term" value="P:DNA integration"/>
    <property type="evidence" value="ECO:0007669"/>
    <property type="project" value="InterPro"/>
</dbReference>
<dbReference type="EMBL" id="WIUZ02000001">
    <property type="protein sequence ID" value="KAF9792514.1"/>
    <property type="molecule type" value="Genomic_DNA"/>
</dbReference>
<sequence>MNFTLPSSAPLPHDIRPSPLHPRCLAHERIFQWKGVNIPVPRTSIDAFSLAREKKTLLASTKDWAAYGSGLKKFHIFCDVFSIPEPDRLPASFQTIHSFVLWASADESDADLPGAPILPVEPVSDSTLRHYLSAIRAWHIVQGWLPPLDDVQRDRINLSLKGIANLQAAHHRKPPRPPVTTAMLHLLRTSLDLSAPFDACVWAIATCAFWAMMRLGEVTVESRGAFNPISCLTRKDAIADLDLNKNLFVRLELPAAKTARPGESQSVWLVPQDDLCPIIALRNLAVVVPGAADDPLFSWRDAKGDIRPMARPRFLERVNSILTSSNSIRIFGHSFRIGGASYYMANNIDTEIVRIAGRWRSLSYQTYIRGFEQVVSRRFAGLPKA</sequence>
<evidence type="ECO:0000313" key="3">
    <source>
        <dbReference type="EMBL" id="KAF9792514.1"/>
    </source>
</evidence>
<organism evidence="3 4">
    <name type="scientific">Thelephora terrestris</name>
    <dbReference type="NCBI Taxonomy" id="56493"/>
    <lineage>
        <taxon>Eukaryota</taxon>
        <taxon>Fungi</taxon>
        <taxon>Dikarya</taxon>
        <taxon>Basidiomycota</taxon>
        <taxon>Agaricomycotina</taxon>
        <taxon>Agaricomycetes</taxon>
        <taxon>Thelephorales</taxon>
        <taxon>Thelephoraceae</taxon>
        <taxon>Thelephora</taxon>
    </lineage>
</organism>
<keyword evidence="2" id="KW-0233">DNA recombination</keyword>
<dbReference type="InterPro" id="IPR011010">
    <property type="entry name" value="DNA_brk_join_enz"/>
</dbReference>
<gene>
    <name evidence="3" type="ORF">BJ322DRAFT_995987</name>
</gene>
<dbReference type="Gene3D" id="1.10.150.130">
    <property type="match status" value="1"/>
</dbReference>
<evidence type="ECO:0000313" key="4">
    <source>
        <dbReference type="Proteomes" id="UP000736335"/>
    </source>
</evidence>
<dbReference type="SUPFAM" id="SSF47823">
    <property type="entry name" value="lambda integrase-like, N-terminal domain"/>
    <property type="match status" value="1"/>
</dbReference>
<dbReference type="GO" id="GO:0006310">
    <property type="term" value="P:DNA recombination"/>
    <property type="evidence" value="ECO:0007669"/>
    <property type="project" value="UniProtKB-KW"/>
</dbReference>
<dbReference type="PANTHER" id="PTHR34605:SF3">
    <property type="entry name" value="P CELL-TYPE AGGLUTINATION PROTEIN MAP4-LIKE-RELATED"/>
    <property type="match status" value="1"/>
</dbReference>
<reference evidence="3" key="2">
    <citation type="submission" date="2020-11" db="EMBL/GenBank/DDBJ databases">
        <authorList>
            <consortium name="DOE Joint Genome Institute"/>
            <person name="Kuo A."/>
            <person name="Miyauchi S."/>
            <person name="Kiss E."/>
            <person name="Drula E."/>
            <person name="Kohler A."/>
            <person name="Sanchez-Garcia M."/>
            <person name="Andreopoulos B."/>
            <person name="Barry K.W."/>
            <person name="Bonito G."/>
            <person name="Buee M."/>
            <person name="Carver A."/>
            <person name="Chen C."/>
            <person name="Cichocki N."/>
            <person name="Clum A."/>
            <person name="Culley D."/>
            <person name="Crous P.W."/>
            <person name="Fauchery L."/>
            <person name="Girlanda M."/>
            <person name="Hayes R."/>
            <person name="Keri Z."/>
            <person name="Labutti K."/>
            <person name="Lipzen A."/>
            <person name="Lombard V."/>
            <person name="Magnuson J."/>
            <person name="Maillard F."/>
            <person name="Morin E."/>
            <person name="Murat C."/>
            <person name="Nolan M."/>
            <person name="Ohm R."/>
            <person name="Pangilinan J."/>
            <person name="Pereira M."/>
            <person name="Perotto S."/>
            <person name="Peter M."/>
            <person name="Riley R."/>
            <person name="Sitrit Y."/>
            <person name="Stielow B."/>
            <person name="Szollosi G."/>
            <person name="Zifcakova L."/>
            <person name="Stursova M."/>
            <person name="Spatafora J.W."/>
            <person name="Tedersoo L."/>
            <person name="Vaario L.-M."/>
            <person name="Yamada A."/>
            <person name="Yan M."/>
            <person name="Wang P."/>
            <person name="Xu J."/>
            <person name="Bruns T."/>
            <person name="Baldrian P."/>
            <person name="Vilgalys R."/>
            <person name="Henrissat B."/>
            <person name="Grigoriev I.V."/>
            <person name="Hibbett D."/>
            <person name="Nagy L.G."/>
            <person name="Martin F.M."/>
        </authorList>
    </citation>
    <scope>NUCLEOTIDE SEQUENCE</scope>
    <source>
        <strain evidence="3">UH-Tt-Lm1</strain>
    </source>
</reference>
<dbReference type="AlphaFoldDB" id="A0A9P6HPY6"/>
<dbReference type="OrthoDB" id="3254696at2759"/>
<dbReference type="SUPFAM" id="SSF56349">
    <property type="entry name" value="DNA breaking-rejoining enzymes"/>
    <property type="match status" value="1"/>
</dbReference>
<proteinExistence type="predicted"/>
<evidence type="ECO:0000256" key="2">
    <source>
        <dbReference type="ARBA" id="ARBA00023172"/>
    </source>
</evidence>
<dbReference type="InterPro" id="IPR013762">
    <property type="entry name" value="Integrase-like_cat_sf"/>
</dbReference>
<dbReference type="Proteomes" id="UP000736335">
    <property type="component" value="Unassembled WGS sequence"/>
</dbReference>
<dbReference type="PANTHER" id="PTHR34605">
    <property type="entry name" value="PHAGE_INTEGRASE DOMAIN-CONTAINING PROTEIN"/>
    <property type="match status" value="1"/>
</dbReference>
<protein>
    <recommendedName>
        <fullName evidence="5">Tyr recombinase domain-containing protein</fullName>
    </recommendedName>
</protein>
<comment type="caution">
    <text evidence="3">The sequence shown here is derived from an EMBL/GenBank/DDBJ whole genome shotgun (WGS) entry which is preliminary data.</text>
</comment>
<keyword evidence="1" id="KW-0238">DNA-binding</keyword>
<dbReference type="GO" id="GO:0003677">
    <property type="term" value="F:DNA binding"/>
    <property type="evidence" value="ECO:0007669"/>
    <property type="project" value="UniProtKB-KW"/>
</dbReference>
<evidence type="ECO:0008006" key="5">
    <source>
        <dbReference type="Google" id="ProtNLM"/>
    </source>
</evidence>
<keyword evidence="4" id="KW-1185">Reference proteome</keyword>